<dbReference type="EMBL" id="OY731400">
    <property type="protein sequence ID" value="CAJ1941865.1"/>
    <property type="molecule type" value="Genomic_DNA"/>
</dbReference>
<accession>A0AA86S7E1</accession>
<organism evidence="1 2">
    <name type="scientific">Sphenostylis stenocarpa</name>
    <dbReference type="NCBI Taxonomy" id="92480"/>
    <lineage>
        <taxon>Eukaryota</taxon>
        <taxon>Viridiplantae</taxon>
        <taxon>Streptophyta</taxon>
        <taxon>Embryophyta</taxon>
        <taxon>Tracheophyta</taxon>
        <taxon>Spermatophyta</taxon>
        <taxon>Magnoliopsida</taxon>
        <taxon>eudicotyledons</taxon>
        <taxon>Gunneridae</taxon>
        <taxon>Pentapetalae</taxon>
        <taxon>rosids</taxon>
        <taxon>fabids</taxon>
        <taxon>Fabales</taxon>
        <taxon>Fabaceae</taxon>
        <taxon>Papilionoideae</taxon>
        <taxon>50 kb inversion clade</taxon>
        <taxon>NPAAA clade</taxon>
        <taxon>indigoferoid/millettioid clade</taxon>
        <taxon>Phaseoleae</taxon>
        <taxon>Sphenostylis</taxon>
    </lineage>
</organism>
<evidence type="ECO:0000313" key="2">
    <source>
        <dbReference type="Proteomes" id="UP001189624"/>
    </source>
</evidence>
<sequence length="73" mass="8075">MAADRVLPLLPNSMLSTKAYEPRVRVVHMAGLECDVEGCVWSRVWASVEDERRMMAEGKARGEASAVGERKGQ</sequence>
<gene>
    <name evidence="1" type="ORF">AYBTSS11_LOCUS10518</name>
</gene>
<proteinExistence type="predicted"/>
<dbReference type="AlphaFoldDB" id="A0AA86S7E1"/>
<keyword evidence="2" id="KW-1185">Reference proteome</keyword>
<protein>
    <submittedName>
        <fullName evidence="1">Uncharacterized protein</fullName>
    </submittedName>
</protein>
<dbReference type="Proteomes" id="UP001189624">
    <property type="component" value="Chromosome 3"/>
</dbReference>
<reference evidence="1" key="1">
    <citation type="submission" date="2023-10" db="EMBL/GenBank/DDBJ databases">
        <authorList>
            <person name="Domelevo Entfellner J.-B."/>
        </authorList>
    </citation>
    <scope>NUCLEOTIDE SEQUENCE</scope>
</reference>
<dbReference type="Gramene" id="rna-AYBTSS11_LOCUS10518">
    <property type="protein sequence ID" value="CAJ1941865.1"/>
    <property type="gene ID" value="gene-AYBTSS11_LOCUS10518"/>
</dbReference>
<evidence type="ECO:0000313" key="1">
    <source>
        <dbReference type="EMBL" id="CAJ1941865.1"/>
    </source>
</evidence>
<name>A0AA86S7E1_9FABA</name>